<keyword evidence="1" id="KW-0812">Transmembrane</keyword>
<dbReference type="Proteomes" id="UP001596137">
    <property type="component" value="Unassembled WGS sequence"/>
</dbReference>
<proteinExistence type="predicted"/>
<dbReference type="SUPFAM" id="SSF82171">
    <property type="entry name" value="DPP6 N-terminal domain-like"/>
    <property type="match status" value="1"/>
</dbReference>
<accession>A0ABW1NYS3</accession>
<dbReference type="EMBL" id="JBHSRF010000149">
    <property type="protein sequence ID" value="MFC6087492.1"/>
    <property type="molecule type" value="Genomic_DNA"/>
</dbReference>
<dbReference type="RefSeq" id="WP_380763789.1">
    <property type="nucleotide sequence ID" value="NZ_JBHSRF010000149.1"/>
</dbReference>
<keyword evidence="1" id="KW-0472">Membrane</keyword>
<organism evidence="2 3">
    <name type="scientific">Sphaerisporangium aureirubrum</name>
    <dbReference type="NCBI Taxonomy" id="1544736"/>
    <lineage>
        <taxon>Bacteria</taxon>
        <taxon>Bacillati</taxon>
        <taxon>Actinomycetota</taxon>
        <taxon>Actinomycetes</taxon>
        <taxon>Streptosporangiales</taxon>
        <taxon>Streptosporangiaceae</taxon>
        <taxon>Sphaerisporangium</taxon>
    </lineage>
</organism>
<evidence type="ECO:0000313" key="2">
    <source>
        <dbReference type="EMBL" id="MFC6087492.1"/>
    </source>
</evidence>
<evidence type="ECO:0000313" key="3">
    <source>
        <dbReference type="Proteomes" id="UP001596137"/>
    </source>
</evidence>
<name>A0ABW1NYS3_9ACTN</name>
<keyword evidence="3" id="KW-1185">Reference proteome</keyword>
<evidence type="ECO:0000256" key="1">
    <source>
        <dbReference type="SAM" id="Phobius"/>
    </source>
</evidence>
<reference evidence="3" key="1">
    <citation type="journal article" date="2019" name="Int. J. Syst. Evol. Microbiol.">
        <title>The Global Catalogue of Microorganisms (GCM) 10K type strain sequencing project: providing services to taxonomists for standard genome sequencing and annotation.</title>
        <authorList>
            <consortium name="The Broad Institute Genomics Platform"/>
            <consortium name="The Broad Institute Genome Sequencing Center for Infectious Disease"/>
            <person name="Wu L."/>
            <person name="Ma J."/>
        </authorList>
    </citation>
    <scope>NUCLEOTIDE SEQUENCE [LARGE SCALE GENOMIC DNA]</scope>
    <source>
        <strain evidence="3">JCM 30346</strain>
    </source>
</reference>
<comment type="caution">
    <text evidence="2">The sequence shown here is derived from an EMBL/GenBank/DDBJ whole genome shotgun (WGS) entry which is preliminary data.</text>
</comment>
<protein>
    <recommendedName>
        <fullName evidence="4">WD40 repeat domain-containing protein</fullName>
    </recommendedName>
</protein>
<feature type="transmembrane region" description="Helical" evidence="1">
    <location>
        <begin position="42"/>
        <end position="60"/>
    </location>
</feature>
<evidence type="ECO:0008006" key="4">
    <source>
        <dbReference type="Google" id="ProtNLM"/>
    </source>
</evidence>
<keyword evidence="1" id="KW-1133">Transmembrane helix</keyword>
<gene>
    <name evidence="2" type="ORF">ACFP1K_40460</name>
</gene>
<sequence>MNTEDLARTLRAAAGVAPEPLGDLAAAVAARRTARTRARTRTALAVAAVVIVAGGGTAAIRNAGGNGAALGPAAVTPTAPLLTPAVVAPALPARPAKDVWPGAVFKMPAGAGDGWRYRPITALDPRHLLVFAERSPDRFERIEVYDIALGTSTVLATMPERPDLVPYYVQGADADAEHVIWYAVGTRDGERVTEFWVVGREGGTPRLITTLSGEAVEQAAVAGGRLVWSLAGGGVFSMPLAGGVMEEFTESSGYRLLTWPWVTQKPLMDERGRGRQTVLVNLETQARKIVRATEGLQNVRCGPSFCFGGTVKDRKPTAVVQRLDGSGRQELPGLSGVGIDSLIADRFVVVFVAGASGDGSYRPAAAVYDRVTGAVGGIGASNGNGGGTFGQGISSSSSLVLYWGADASEKPDEYWVLNLAAVPPVE</sequence>